<evidence type="ECO:0000313" key="3">
    <source>
        <dbReference type="Proteomes" id="UP000197032"/>
    </source>
</evidence>
<dbReference type="SUPFAM" id="SSF55315">
    <property type="entry name" value="L30e-like"/>
    <property type="match status" value="1"/>
</dbReference>
<dbReference type="Proteomes" id="UP000197032">
    <property type="component" value="Unassembled WGS sequence"/>
</dbReference>
<organism evidence="2 3">
    <name type="scientific">Calderihabitans maritimus</name>
    <dbReference type="NCBI Taxonomy" id="1246530"/>
    <lineage>
        <taxon>Bacteria</taxon>
        <taxon>Bacillati</taxon>
        <taxon>Bacillota</taxon>
        <taxon>Clostridia</taxon>
        <taxon>Neomoorellales</taxon>
        <taxon>Calderihabitantaceae</taxon>
        <taxon>Calderihabitans</taxon>
    </lineage>
</organism>
<keyword evidence="3" id="KW-1185">Reference proteome</keyword>
<dbReference type="InterPro" id="IPR029064">
    <property type="entry name" value="Ribosomal_eL30-like_sf"/>
</dbReference>
<keyword evidence="2" id="KW-0687">Ribonucleoprotein</keyword>
<dbReference type="AlphaFoldDB" id="A0A1Z5HXR4"/>
<feature type="domain" description="Ribosomal protein eL8/eL30/eS12/Gadd45" evidence="1">
    <location>
        <begin position="4"/>
        <end position="91"/>
    </location>
</feature>
<evidence type="ECO:0000259" key="1">
    <source>
        <dbReference type="Pfam" id="PF01248"/>
    </source>
</evidence>
<accession>A0A1Z5HXR4</accession>
<reference evidence="3" key="1">
    <citation type="journal article" date="2017" name="Appl. Environ. Microbiol.">
        <title>Genomic Analysis of Calderihabitans maritimus KKC1, a Thermophilic, Hydrogenogenic, Carboxydotrophic Bacterium Isolated from Marine Sediment.</title>
        <authorList>
            <person name="Omae K."/>
            <person name="Yoneda Y."/>
            <person name="Fukuyama Y."/>
            <person name="Yoshida T."/>
            <person name="Sako Y."/>
        </authorList>
    </citation>
    <scope>NUCLEOTIDE SEQUENCE [LARGE SCALE GENOMIC DNA]</scope>
    <source>
        <strain evidence="3">KKC1</strain>
    </source>
</reference>
<sequence>MKANVKTLLGFAQRAGKIVSGRSAVLGQLKKGRAQMVILATDSASDLQGEVKSWCSGRKIPVFYAGTKVELGLAIGKSPRAVLAVLDRNFAERIEQELGREEP</sequence>
<dbReference type="GO" id="GO:0005840">
    <property type="term" value="C:ribosome"/>
    <property type="evidence" value="ECO:0007669"/>
    <property type="project" value="UniProtKB-KW"/>
</dbReference>
<dbReference type="Pfam" id="PF01248">
    <property type="entry name" value="Ribosomal_L7Ae"/>
    <property type="match status" value="1"/>
</dbReference>
<proteinExistence type="predicted"/>
<dbReference type="OrthoDB" id="9794863at2"/>
<dbReference type="InterPro" id="IPR004038">
    <property type="entry name" value="Ribosomal_eL8/eL30/eS12/Gad45"/>
</dbReference>
<dbReference type="EMBL" id="BDGJ01000215">
    <property type="protein sequence ID" value="GAW94304.1"/>
    <property type="molecule type" value="Genomic_DNA"/>
</dbReference>
<name>A0A1Z5HXR4_9FIRM</name>
<evidence type="ECO:0000313" key="2">
    <source>
        <dbReference type="EMBL" id="GAW94304.1"/>
    </source>
</evidence>
<comment type="caution">
    <text evidence="2">The sequence shown here is derived from an EMBL/GenBank/DDBJ whole genome shotgun (WGS) entry which is preliminary data.</text>
</comment>
<keyword evidence="2" id="KW-0689">Ribosomal protein</keyword>
<dbReference type="Gene3D" id="3.30.1330.30">
    <property type="match status" value="1"/>
</dbReference>
<protein>
    <submittedName>
        <fullName evidence="2">50S ribosomal protein L7ae</fullName>
    </submittedName>
</protein>
<gene>
    <name evidence="2" type="ORF">KKC1_34130</name>
</gene>
<dbReference type="RefSeq" id="WP_088555276.1">
    <property type="nucleotide sequence ID" value="NZ_BDGJ01000215.1"/>
</dbReference>